<evidence type="ECO:0000313" key="8">
    <source>
        <dbReference type="EMBL" id="QBI52092.1"/>
    </source>
</evidence>
<dbReference type="KEGG" id="strr:EKD16_01375"/>
<feature type="transmembrane region" description="Helical" evidence="7">
    <location>
        <begin position="181"/>
        <end position="203"/>
    </location>
</feature>
<keyword evidence="2" id="KW-1003">Cell membrane</keyword>
<evidence type="ECO:0000256" key="5">
    <source>
        <dbReference type="ARBA" id="ARBA00023136"/>
    </source>
</evidence>
<name>A0A4V0ZJ34_9ACTN</name>
<proteinExistence type="predicted"/>
<evidence type="ECO:0000256" key="7">
    <source>
        <dbReference type="SAM" id="Phobius"/>
    </source>
</evidence>
<evidence type="ECO:0000256" key="4">
    <source>
        <dbReference type="ARBA" id="ARBA00022989"/>
    </source>
</evidence>
<dbReference type="Proteomes" id="UP000292235">
    <property type="component" value="Chromosome"/>
</dbReference>
<evidence type="ECO:0000313" key="9">
    <source>
        <dbReference type="Proteomes" id="UP000292235"/>
    </source>
</evidence>
<dbReference type="EMBL" id="CP036455">
    <property type="protein sequence ID" value="QBI52092.1"/>
    <property type="molecule type" value="Genomic_DNA"/>
</dbReference>
<sequence>MPRFDPVNSTDMGSEDAADARQRPSARSGRQPPSLNLGSRIGQWFRRAGSDGHERHTLLMIGKSTLAATIAWVISYSVLSAQAPAFAPFSAVLMIQVTVYQSFSQALRYLGAVGAGVAVQGIVGFVAGPNLVTFVLVAVIALVIGRWPRLGSQGSQVVTAAFFAFALYITATSTMERAAQLGWIIALVAIGCTVGVLVNLLVVPPMRFRSAEYGVRSLAQSVCDLLTDIHPALREGELDEDRTRQWRRRANRMEGTVAQARSAVRTAEESVYYNPRKLLSRQYRRHTFTGYAGVVDALERVSYQLASVTRTLDMSVSETGEGPRRTEFLGHYADLLAALAEITEELSAIDESRLVEQARHLCSLAEQARNYAQRLSDGAEDIEFLVTDRSSPYGTLLVEAARLQEEFQHTCDLLQRSVDREYSTGGGSRKGSAGC</sequence>
<feature type="transmembrane region" description="Helical" evidence="7">
    <location>
        <begin position="86"/>
        <end position="103"/>
    </location>
</feature>
<feature type="transmembrane region" description="Helical" evidence="7">
    <location>
        <begin position="157"/>
        <end position="175"/>
    </location>
</feature>
<dbReference type="GO" id="GO:0005886">
    <property type="term" value="C:plasma membrane"/>
    <property type="evidence" value="ECO:0007669"/>
    <property type="project" value="UniProtKB-SubCell"/>
</dbReference>
<organism evidence="8 9">
    <name type="scientific">Streptomonospora litoralis</name>
    <dbReference type="NCBI Taxonomy" id="2498135"/>
    <lineage>
        <taxon>Bacteria</taxon>
        <taxon>Bacillati</taxon>
        <taxon>Actinomycetota</taxon>
        <taxon>Actinomycetes</taxon>
        <taxon>Streptosporangiales</taxon>
        <taxon>Nocardiopsidaceae</taxon>
        <taxon>Streptomonospora</taxon>
    </lineage>
</organism>
<dbReference type="Pfam" id="PF06081">
    <property type="entry name" value="ArAE_1"/>
    <property type="match status" value="1"/>
</dbReference>
<evidence type="ECO:0000256" key="1">
    <source>
        <dbReference type="ARBA" id="ARBA00004651"/>
    </source>
</evidence>
<keyword evidence="5 7" id="KW-0472">Membrane</keyword>
<evidence type="ECO:0008006" key="10">
    <source>
        <dbReference type="Google" id="ProtNLM"/>
    </source>
</evidence>
<feature type="transmembrane region" description="Helical" evidence="7">
    <location>
        <begin position="123"/>
        <end position="145"/>
    </location>
</feature>
<keyword evidence="9" id="KW-1185">Reference proteome</keyword>
<reference evidence="8 9" key="1">
    <citation type="submission" date="2019-02" db="EMBL/GenBank/DDBJ databases">
        <authorList>
            <person name="Khodamoradi S."/>
            <person name="Hahnke R.L."/>
            <person name="Kaempfer P."/>
            <person name="Schumann P."/>
            <person name="Rohde M."/>
            <person name="Steinert M."/>
            <person name="Luzhetskyy A."/>
            <person name="Wink J."/>
            <person name="Ruckert C."/>
        </authorList>
    </citation>
    <scope>NUCLEOTIDE SEQUENCE [LARGE SCALE GENOMIC DNA]</scope>
    <source>
        <strain evidence="8 9">M2</strain>
    </source>
</reference>
<evidence type="ECO:0000256" key="6">
    <source>
        <dbReference type="SAM" id="MobiDB-lite"/>
    </source>
</evidence>
<feature type="region of interest" description="Disordered" evidence="6">
    <location>
        <begin position="1"/>
        <end position="37"/>
    </location>
</feature>
<dbReference type="InterPro" id="IPR010343">
    <property type="entry name" value="ArAE_1"/>
</dbReference>
<gene>
    <name evidence="8" type="ORF">EKD16_01375</name>
</gene>
<feature type="transmembrane region" description="Helical" evidence="7">
    <location>
        <begin position="58"/>
        <end position="79"/>
    </location>
</feature>
<evidence type="ECO:0000256" key="2">
    <source>
        <dbReference type="ARBA" id="ARBA00022475"/>
    </source>
</evidence>
<keyword evidence="3 7" id="KW-0812">Transmembrane</keyword>
<protein>
    <recommendedName>
        <fullName evidence="10">Aromatic acid exporter family member 1</fullName>
    </recommendedName>
</protein>
<evidence type="ECO:0000256" key="3">
    <source>
        <dbReference type="ARBA" id="ARBA00022692"/>
    </source>
</evidence>
<accession>A0A4V0ZJ34</accession>
<dbReference type="AlphaFoldDB" id="A0A4V0ZJ34"/>
<comment type="subcellular location">
    <subcellularLocation>
        <location evidence="1">Cell membrane</location>
        <topology evidence="1">Multi-pass membrane protein</topology>
    </subcellularLocation>
</comment>
<keyword evidence="4 7" id="KW-1133">Transmembrane helix</keyword>